<accession>A0A011UIJ3</accession>
<dbReference type="STRING" id="69279.BG36_06670"/>
<organism evidence="7 9">
    <name type="scientific">Aquamicrobium defluvii</name>
    <dbReference type="NCBI Taxonomy" id="69279"/>
    <lineage>
        <taxon>Bacteria</taxon>
        <taxon>Pseudomonadati</taxon>
        <taxon>Pseudomonadota</taxon>
        <taxon>Alphaproteobacteria</taxon>
        <taxon>Hyphomicrobiales</taxon>
        <taxon>Phyllobacteriaceae</taxon>
        <taxon>Aquamicrobium</taxon>
    </lineage>
</organism>
<keyword evidence="10" id="KW-1185">Reference proteome</keyword>
<evidence type="ECO:0000256" key="2">
    <source>
        <dbReference type="ARBA" id="ARBA00007758"/>
    </source>
</evidence>
<dbReference type="GO" id="GO:0030288">
    <property type="term" value="C:outer membrane-bounded periplasmic space"/>
    <property type="evidence" value="ECO:0007669"/>
    <property type="project" value="InterPro"/>
</dbReference>
<dbReference type="GO" id="GO:0015036">
    <property type="term" value="F:disulfide oxidoreductase activity"/>
    <property type="evidence" value="ECO:0007669"/>
    <property type="project" value="InterPro"/>
</dbReference>
<dbReference type="InterPro" id="IPR013766">
    <property type="entry name" value="Thioredoxin_domain"/>
</dbReference>
<evidence type="ECO:0000259" key="6">
    <source>
        <dbReference type="PROSITE" id="PS51352"/>
    </source>
</evidence>
<dbReference type="Proteomes" id="UP000019849">
    <property type="component" value="Unassembled WGS sequence"/>
</dbReference>
<evidence type="ECO:0000313" key="7">
    <source>
        <dbReference type="EMBL" id="EXL05996.1"/>
    </source>
</evidence>
<comment type="subcellular location">
    <subcellularLocation>
        <location evidence="1">Cell envelope</location>
    </subcellularLocation>
</comment>
<dbReference type="eggNOG" id="COG0526">
    <property type="taxonomic scope" value="Bacteria"/>
</dbReference>
<dbReference type="InterPro" id="IPR036249">
    <property type="entry name" value="Thioredoxin-like_sf"/>
</dbReference>
<dbReference type="EMBL" id="JENY01000017">
    <property type="protein sequence ID" value="EXL05996.1"/>
    <property type="molecule type" value="Genomic_DNA"/>
</dbReference>
<feature type="domain" description="Thioredoxin" evidence="6">
    <location>
        <begin position="45"/>
        <end position="188"/>
    </location>
</feature>
<dbReference type="InterPro" id="IPR013740">
    <property type="entry name" value="Redoxin"/>
</dbReference>
<dbReference type="GO" id="GO:0017004">
    <property type="term" value="P:cytochrome complex assembly"/>
    <property type="evidence" value="ECO:0007669"/>
    <property type="project" value="UniProtKB-KW"/>
</dbReference>
<evidence type="ECO:0000313" key="9">
    <source>
        <dbReference type="Proteomes" id="UP000019849"/>
    </source>
</evidence>
<protein>
    <submittedName>
        <fullName evidence="7 8">Thiol:disulfide interchange protein</fullName>
    </submittedName>
</protein>
<dbReference type="AlphaFoldDB" id="A0A011UIJ3"/>
<gene>
    <name evidence="7" type="ORF">BG36_06670</name>
    <name evidence="8" type="ORF">DES43_12235</name>
</gene>
<name>A0A011UIJ3_9HYPH</name>
<reference evidence="7 9" key="1">
    <citation type="submission" date="2014-02" db="EMBL/GenBank/DDBJ databases">
        <title>Aquamicrobium defluvii Genome sequencing.</title>
        <authorList>
            <person name="Wang X."/>
        </authorList>
    </citation>
    <scope>NUCLEOTIDE SEQUENCE [LARGE SCALE GENOMIC DNA]</scope>
    <source>
        <strain evidence="7 9">W13Z1</strain>
    </source>
</reference>
<dbReference type="CDD" id="cd03010">
    <property type="entry name" value="TlpA_like_DsbE"/>
    <property type="match status" value="1"/>
</dbReference>
<dbReference type="PATRIC" id="fig|69279.3.peg.2721"/>
<dbReference type="PANTHER" id="PTHR42852">
    <property type="entry name" value="THIOL:DISULFIDE INTERCHANGE PROTEIN DSBE"/>
    <property type="match status" value="1"/>
</dbReference>
<dbReference type="SUPFAM" id="SSF52833">
    <property type="entry name" value="Thioredoxin-like"/>
    <property type="match status" value="1"/>
</dbReference>
<dbReference type="RefSeq" id="WP_035027313.1">
    <property type="nucleotide sequence ID" value="NZ_KK073890.1"/>
</dbReference>
<keyword evidence="5" id="KW-0676">Redox-active center</keyword>
<evidence type="ECO:0000256" key="4">
    <source>
        <dbReference type="ARBA" id="ARBA00023157"/>
    </source>
</evidence>
<dbReference type="InterPro" id="IPR050553">
    <property type="entry name" value="Thioredoxin_ResA/DsbE_sf"/>
</dbReference>
<dbReference type="Gene3D" id="3.40.30.10">
    <property type="entry name" value="Glutaredoxin"/>
    <property type="match status" value="1"/>
</dbReference>
<proteinExistence type="inferred from homology"/>
<dbReference type="HOGENOM" id="CLU_042529_19_0_5"/>
<keyword evidence="4" id="KW-1015">Disulfide bond</keyword>
<dbReference type="EMBL" id="SNZF01000022">
    <property type="protein sequence ID" value="TDR33442.1"/>
    <property type="molecule type" value="Genomic_DNA"/>
</dbReference>
<evidence type="ECO:0000256" key="5">
    <source>
        <dbReference type="ARBA" id="ARBA00023284"/>
    </source>
</evidence>
<dbReference type="PROSITE" id="PS00194">
    <property type="entry name" value="THIOREDOXIN_1"/>
    <property type="match status" value="1"/>
</dbReference>
<dbReference type="InterPro" id="IPR017937">
    <property type="entry name" value="Thioredoxin_CS"/>
</dbReference>
<evidence type="ECO:0000256" key="3">
    <source>
        <dbReference type="ARBA" id="ARBA00022748"/>
    </source>
</evidence>
<dbReference type="Pfam" id="PF08534">
    <property type="entry name" value="Redoxin"/>
    <property type="match status" value="1"/>
</dbReference>
<sequence length="191" mass="20420">MSKEAPGPASRRLFLLLPLGLFLALCGVFLMQLLSGRDISEIPSALIGEQAPATRLPPLPGTNLPGLDSGEFAGKVTLVNVFASWCVPCRDEHPMMMELGRDGRFSVAGLNYKDKPANALQFLTDLGNPYTAIGTDDNGRAGIDWGVYGVPETFLVGKDGRIAYKHVGPLTPASVTDRLMPEIEKALAAQP</sequence>
<comment type="similarity">
    <text evidence="2">Belongs to the thioredoxin family. DsbE subfamily.</text>
</comment>
<evidence type="ECO:0000256" key="1">
    <source>
        <dbReference type="ARBA" id="ARBA00004196"/>
    </source>
</evidence>
<evidence type="ECO:0000313" key="10">
    <source>
        <dbReference type="Proteomes" id="UP000294958"/>
    </source>
</evidence>
<dbReference type="NCBIfam" id="TIGR00385">
    <property type="entry name" value="dsbE"/>
    <property type="match status" value="1"/>
</dbReference>
<dbReference type="Proteomes" id="UP000294958">
    <property type="component" value="Unassembled WGS sequence"/>
</dbReference>
<evidence type="ECO:0000313" key="8">
    <source>
        <dbReference type="EMBL" id="TDR33442.1"/>
    </source>
</evidence>
<dbReference type="PANTHER" id="PTHR42852:SF6">
    <property type="entry name" value="THIOL:DISULFIDE INTERCHANGE PROTEIN DSBE"/>
    <property type="match status" value="1"/>
</dbReference>
<dbReference type="PROSITE" id="PS51352">
    <property type="entry name" value="THIOREDOXIN_2"/>
    <property type="match status" value="1"/>
</dbReference>
<dbReference type="InterPro" id="IPR004799">
    <property type="entry name" value="Periplasmic_diS_OxRdtase_DsbE"/>
</dbReference>
<comment type="caution">
    <text evidence="7">The sequence shown here is derived from an EMBL/GenBank/DDBJ whole genome shotgun (WGS) entry which is preliminary data.</text>
</comment>
<keyword evidence="3" id="KW-0201">Cytochrome c-type biogenesis</keyword>
<reference evidence="8 10" key="2">
    <citation type="submission" date="2019-03" db="EMBL/GenBank/DDBJ databases">
        <title>Genomic Encyclopedia of Type Strains, Phase IV (KMG-IV): sequencing the most valuable type-strain genomes for metagenomic binning, comparative biology and taxonomic classification.</title>
        <authorList>
            <person name="Goeker M."/>
        </authorList>
    </citation>
    <scope>NUCLEOTIDE SEQUENCE [LARGE SCALE GENOMIC DNA]</scope>
    <source>
        <strain evidence="8 10">DSM 11603</strain>
    </source>
</reference>